<evidence type="ECO:0000259" key="1">
    <source>
        <dbReference type="SMART" id="SM00873"/>
    </source>
</evidence>
<dbReference type="Gene3D" id="3.50.40.10">
    <property type="entry name" value="Phenylalanyl-trna Synthetase, Chain B, domain 3"/>
    <property type="match status" value="1"/>
</dbReference>
<reference evidence="3 5" key="2">
    <citation type="submission" date="2018-06" db="EMBL/GenBank/DDBJ databases">
        <title>Freshwater and sediment microbial communities from various areas in North America, analyzing microbe dynamics in response to fracking.</title>
        <authorList>
            <person name="Lamendella R."/>
        </authorList>
    </citation>
    <scope>NUCLEOTIDE SEQUENCE [LARGE SCALE GENOMIC DNA]</scope>
    <source>
        <strain evidence="3 5">99A</strain>
    </source>
</reference>
<dbReference type="PANTHER" id="PTHR39209:SF2">
    <property type="entry name" value="CYTOPLASMIC PROTEIN"/>
    <property type="match status" value="1"/>
</dbReference>
<dbReference type="EMBL" id="QLTR01000036">
    <property type="protein sequence ID" value="RAS57193.1"/>
    <property type="molecule type" value="Genomic_DNA"/>
</dbReference>
<dbReference type="OrthoDB" id="276580at2"/>
<dbReference type="InterPro" id="IPR005146">
    <property type="entry name" value="B3/B4_tRNA-bd"/>
</dbReference>
<dbReference type="Proteomes" id="UP000248729">
    <property type="component" value="Unassembled WGS sequence"/>
</dbReference>
<dbReference type="GO" id="GO:0004826">
    <property type="term" value="F:phenylalanine-tRNA ligase activity"/>
    <property type="evidence" value="ECO:0007669"/>
    <property type="project" value="InterPro"/>
</dbReference>
<evidence type="ECO:0000313" key="5">
    <source>
        <dbReference type="Proteomes" id="UP000248729"/>
    </source>
</evidence>
<dbReference type="GO" id="GO:0003723">
    <property type="term" value="F:RNA binding"/>
    <property type="evidence" value="ECO:0007669"/>
    <property type="project" value="InterPro"/>
</dbReference>
<evidence type="ECO:0000313" key="4">
    <source>
        <dbReference type="Proteomes" id="UP000236449"/>
    </source>
</evidence>
<dbReference type="RefSeq" id="WP_102967381.1">
    <property type="nucleotide sequence ID" value="NZ_POSK01000036.1"/>
</dbReference>
<gene>
    <name evidence="2" type="ORF">C1N32_21550</name>
    <name evidence="3" type="ORF">DET48_13630</name>
</gene>
<dbReference type="SMART" id="SM00873">
    <property type="entry name" value="B3_4"/>
    <property type="match status" value="1"/>
</dbReference>
<evidence type="ECO:0000313" key="2">
    <source>
        <dbReference type="EMBL" id="PNI00303.1"/>
    </source>
</evidence>
<dbReference type="PANTHER" id="PTHR39209">
    <property type="match status" value="1"/>
</dbReference>
<dbReference type="EMBL" id="POSK01000036">
    <property type="protein sequence ID" value="PNI00303.1"/>
    <property type="molecule type" value="Genomic_DNA"/>
</dbReference>
<organism evidence="2 4">
    <name type="scientific">Vibrio diazotrophicus</name>
    <dbReference type="NCBI Taxonomy" id="685"/>
    <lineage>
        <taxon>Bacteria</taxon>
        <taxon>Pseudomonadati</taxon>
        <taxon>Pseudomonadota</taxon>
        <taxon>Gammaproteobacteria</taxon>
        <taxon>Vibrionales</taxon>
        <taxon>Vibrionaceae</taxon>
        <taxon>Vibrio</taxon>
    </lineage>
</organism>
<proteinExistence type="predicted"/>
<dbReference type="InterPro" id="IPR020825">
    <property type="entry name" value="Phe-tRNA_synthase-like_B3/B4"/>
</dbReference>
<evidence type="ECO:0000313" key="3">
    <source>
        <dbReference type="EMBL" id="RAS57193.1"/>
    </source>
</evidence>
<dbReference type="Proteomes" id="UP000236449">
    <property type="component" value="Unassembled WGS sequence"/>
</dbReference>
<reference evidence="2 4" key="1">
    <citation type="submission" date="2018-01" db="EMBL/GenBank/DDBJ databases">
        <title>Draft genome sequences of six Vibrio diazotrophicus strains isolated from deep-sea sediments of the Baltic Sea.</title>
        <authorList>
            <person name="Castillo D."/>
            <person name="Vandieken V."/>
            <person name="Chiang O."/>
            <person name="Middelboe M."/>
        </authorList>
    </citation>
    <scope>NUCLEOTIDE SEQUENCE [LARGE SCALE GENOMIC DNA]</scope>
    <source>
        <strain evidence="2 4">60.27F</strain>
    </source>
</reference>
<accession>A0A2J8HPV7</accession>
<name>A0A2J8HPV7_VIBDI</name>
<comment type="caution">
    <text evidence="2">The sequence shown here is derived from an EMBL/GenBank/DDBJ whole genome shotgun (WGS) entry which is preliminary data.</text>
</comment>
<protein>
    <submittedName>
        <fullName evidence="3">DNA/RNA-binding domain of Phe-tRNA-synthetase-like protein</fullName>
    </submittedName>
</protein>
<dbReference type="Pfam" id="PF03483">
    <property type="entry name" value="B3_4"/>
    <property type="match status" value="1"/>
</dbReference>
<dbReference type="AlphaFoldDB" id="A0A2J8HPV7"/>
<feature type="domain" description="B3/B4 tRNA-binding" evidence="1">
    <location>
        <begin position="62"/>
        <end position="217"/>
    </location>
</feature>
<sequence length="234" mass="26159">MVTLLPSIDSRISNIAPEFKALSITVKGTEVQDVTYAKDVLKEACASILESDFCWAESHINAWGDVFRQFGSKPNRTPCSAAALRKRVLKDGTMPSIDPIVDIYNAISIRYAIPVGGEDMDSYQGTPTLTIADGTESFDTIKNGEASIENPDVGEVIWRDDIGVTCRRWNWRQGVRTRIEPNTRNMWFILESLPEMPLEHLQEAGDEMVRHLQVIMPDSVIEQSLVFAAKSIEV</sequence>
<dbReference type="SUPFAM" id="SSF56037">
    <property type="entry name" value="PheT/TilS domain"/>
    <property type="match status" value="1"/>
</dbReference>